<dbReference type="InterPro" id="IPR050903">
    <property type="entry name" value="Bact_Chemotaxis_MeTrfase"/>
</dbReference>
<sequence length="272" mass="31417">MKSIIKIELDILLDAVKKCYGYDFSHYSKDVLIRRLSDLTKKQNVIHISELIPRLLWEQSFICHLIETITISITEFFRDPDFFDSYYKHIVPVLTTYPYFKLWHPGCSTGEEPYSVAILLQENNLLDKAIIYGTDISSQSLESARLGVYSLLGLKKGVENCKQINDINLFDYFSVDYKFGKIDGGLSKKITFSYHNLAKDSVFGEMNVICCRNVLIYFDNELKNSVLTLLANSLRYGGFLCLGKSESLHSTVIERQFDVIDHKQSIYRKRLI</sequence>
<dbReference type="Pfam" id="PF01739">
    <property type="entry name" value="CheR"/>
    <property type="match status" value="1"/>
</dbReference>
<dbReference type="InterPro" id="IPR022642">
    <property type="entry name" value="CheR_C"/>
</dbReference>
<dbReference type="SUPFAM" id="SSF53335">
    <property type="entry name" value="S-adenosyl-L-methionine-dependent methyltransferases"/>
    <property type="match status" value="1"/>
</dbReference>
<dbReference type="InterPro" id="IPR029063">
    <property type="entry name" value="SAM-dependent_MTases_sf"/>
</dbReference>
<dbReference type="SMART" id="SM00138">
    <property type="entry name" value="MeTrc"/>
    <property type="match status" value="1"/>
</dbReference>
<evidence type="ECO:0000259" key="1">
    <source>
        <dbReference type="PROSITE" id="PS50123"/>
    </source>
</evidence>
<dbReference type="PANTHER" id="PTHR24422">
    <property type="entry name" value="CHEMOTAXIS PROTEIN METHYLTRANSFERASE"/>
    <property type="match status" value="1"/>
</dbReference>
<dbReference type="InterPro" id="IPR000780">
    <property type="entry name" value="CheR_MeTrfase"/>
</dbReference>
<accession>A0ABT5U8P7</accession>
<dbReference type="EMBL" id="JAPMOU010000014">
    <property type="protein sequence ID" value="MDE1462753.1"/>
    <property type="molecule type" value="Genomic_DNA"/>
</dbReference>
<evidence type="ECO:0000313" key="3">
    <source>
        <dbReference type="Proteomes" id="UP001528823"/>
    </source>
</evidence>
<dbReference type="Proteomes" id="UP001528823">
    <property type="component" value="Unassembled WGS sequence"/>
</dbReference>
<feature type="domain" description="CheR-type methyltransferase" evidence="1">
    <location>
        <begin position="1"/>
        <end position="270"/>
    </location>
</feature>
<dbReference type="PRINTS" id="PR00996">
    <property type="entry name" value="CHERMTFRASE"/>
</dbReference>
<name>A0ABT5U8P7_9GAMM</name>
<dbReference type="Gene3D" id="3.40.50.150">
    <property type="entry name" value="Vaccinia Virus protein VP39"/>
    <property type="match status" value="1"/>
</dbReference>
<dbReference type="PANTHER" id="PTHR24422:SF8">
    <property type="entry name" value="CHEMOTAXIS PROTEIN"/>
    <property type="match status" value="1"/>
</dbReference>
<reference evidence="2 3" key="1">
    <citation type="submission" date="2022-11" db="EMBL/GenBank/DDBJ databases">
        <title>Spartinivicinus poritis sp. nov., isolated from scleractinian coral Porites lutea.</title>
        <authorList>
            <person name="Zhang G."/>
            <person name="Cai L."/>
            <person name="Wei Q."/>
        </authorList>
    </citation>
    <scope>NUCLEOTIDE SEQUENCE [LARGE SCALE GENOMIC DNA]</scope>
    <source>
        <strain evidence="2 3">A2-2</strain>
    </source>
</reference>
<keyword evidence="3" id="KW-1185">Reference proteome</keyword>
<dbReference type="PROSITE" id="PS50123">
    <property type="entry name" value="CHER"/>
    <property type="match status" value="1"/>
</dbReference>
<protein>
    <submittedName>
        <fullName evidence="2">Protein-glutamate O-methyltransferase CheR</fullName>
    </submittedName>
</protein>
<gene>
    <name evidence="2" type="ORF">ORQ98_12320</name>
</gene>
<evidence type="ECO:0000313" key="2">
    <source>
        <dbReference type="EMBL" id="MDE1462753.1"/>
    </source>
</evidence>
<comment type="caution">
    <text evidence="2">The sequence shown here is derived from an EMBL/GenBank/DDBJ whole genome shotgun (WGS) entry which is preliminary data.</text>
</comment>
<proteinExistence type="predicted"/>
<dbReference type="RefSeq" id="WP_274689106.1">
    <property type="nucleotide sequence ID" value="NZ_JAPMOU010000014.1"/>
</dbReference>
<organism evidence="2 3">
    <name type="scientific">Spartinivicinus poritis</name>
    <dbReference type="NCBI Taxonomy" id="2994640"/>
    <lineage>
        <taxon>Bacteria</taxon>
        <taxon>Pseudomonadati</taxon>
        <taxon>Pseudomonadota</taxon>
        <taxon>Gammaproteobacteria</taxon>
        <taxon>Oceanospirillales</taxon>
        <taxon>Zooshikellaceae</taxon>
        <taxon>Spartinivicinus</taxon>
    </lineage>
</organism>